<accession>A0ABT6TCD6</accession>
<evidence type="ECO:0000256" key="1">
    <source>
        <dbReference type="SAM" id="Phobius"/>
    </source>
</evidence>
<keyword evidence="3" id="KW-1185">Reference proteome</keyword>
<name>A0ABT6TCD6_9BACL</name>
<keyword evidence="1" id="KW-1133">Transmembrane helix</keyword>
<protein>
    <submittedName>
        <fullName evidence="2">Uncharacterized protein</fullName>
    </submittedName>
</protein>
<dbReference type="Proteomes" id="UP001161691">
    <property type="component" value="Unassembled WGS sequence"/>
</dbReference>
<comment type="caution">
    <text evidence="2">The sequence shown here is derived from an EMBL/GenBank/DDBJ whole genome shotgun (WGS) entry which is preliminary data.</text>
</comment>
<evidence type="ECO:0000313" key="3">
    <source>
        <dbReference type="Proteomes" id="UP001161691"/>
    </source>
</evidence>
<keyword evidence="1" id="KW-0472">Membrane</keyword>
<proteinExistence type="predicted"/>
<dbReference type="EMBL" id="JAGRPV010000001">
    <property type="protein sequence ID" value="MDI4644497.1"/>
    <property type="molecule type" value="Genomic_DNA"/>
</dbReference>
<evidence type="ECO:0000313" key="2">
    <source>
        <dbReference type="EMBL" id="MDI4644497.1"/>
    </source>
</evidence>
<keyword evidence="1" id="KW-0812">Transmembrane</keyword>
<gene>
    <name evidence="2" type="ORF">KB449_05955</name>
</gene>
<sequence>MKLTPLFGVFAAGILLFAYFGCKAMLAHGRKGESAGFLLLVAWSVYMSLAKLNDWPRLTLIRLQQFVLSPACDWFLHFIHYR</sequence>
<organism evidence="2 3">
    <name type="scientific">Cohnella hashimotonis</name>
    <dbReference type="NCBI Taxonomy" id="2826895"/>
    <lineage>
        <taxon>Bacteria</taxon>
        <taxon>Bacillati</taxon>
        <taxon>Bacillota</taxon>
        <taxon>Bacilli</taxon>
        <taxon>Bacillales</taxon>
        <taxon>Paenibacillaceae</taxon>
        <taxon>Cohnella</taxon>
    </lineage>
</organism>
<reference evidence="2" key="1">
    <citation type="submission" date="2023-04" db="EMBL/GenBank/DDBJ databases">
        <title>Comparative genomic analysis of Cohnella hashimotonis sp. nov., isolated from the International Space Station.</title>
        <authorList>
            <person name="Venkateswaran K."/>
            <person name="Simpson A."/>
        </authorList>
    </citation>
    <scope>NUCLEOTIDE SEQUENCE</scope>
    <source>
        <strain evidence="2">F6_2S_P_1</strain>
    </source>
</reference>
<dbReference type="RefSeq" id="WP_282907497.1">
    <property type="nucleotide sequence ID" value="NZ_JAGRPV010000001.1"/>
</dbReference>
<feature type="transmembrane region" description="Helical" evidence="1">
    <location>
        <begin position="6"/>
        <end position="22"/>
    </location>
</feature>